<proteinExistence type="predicted"/>
<dbReference type="InterPro" id="IPR032466">
    <property type="entry name" value="Metal_Hydrolase"/>
</dbReference>
<comment type="caution">
    <text evidence="2">The sequence shown here is derived from an EMBL/GenBank/DDBJ whole genome shotgun (WGS) entry which is preliminary data.</text>
</comment>
<dbReference type="InterPro" id="IPR011059">
    <property type="entry name" value="Metal-dep_hydrolase_composite"/>
</dbReference>
<dbReference type="GO" id="GO:0004131">
    <property type="term" value="F:cytosine deaminase activity"/>
    <property type="evidence" value="ECO:0007669"/>
    <property type="project" value="UniProtKB-EC"/>
</dbReference>
<gene>
    <name evidence="2" type="primary">codA_3</name>
    <name evidence="2" type="ORF">PAECIP111891_06772</name>
</gene>
<evidence type="ECO:0000259" key="1">
    <source>
        <dbReference type="Pfam" id="PF07969"/>
    </source>
</evidence>
<name>A0ABN8H5S0_9BACL</name>
<keyword evidence="3" id="KW-1185">Reference proteome</keyword>
<evidence type="ECO:0000313" key="2">
    <source>
        <dbReference type="EMBL" id="CAH1230932.1"/>
    </source>
</evidence>
<dbReference type="EC" id="3.5.4.1" evidence="2"/>
<dbReference type="Gene3D" id="2.30.40.10">
    <property type="entry name" value="Urease, subunit C, domain 1"/>
    <property type="match status" value="1"/>
</dbReference>
<accession>A0ABN8H5S0</accession>
<keyword evidence="2" id="KW-0378">Hydrolase</keyword>
<dbReference type="Proteomes" id="UP000838821">
    <property type="component" value="Unassembled WGS sequence"/>
</dbReference>
<dbReference type="InterPro" id="IPR013108">
    <property type="entry name" value="Amidohydro_3"/>
</dbReference>
<feature type="domain" description="Amidohydrolase 3" evidence="1">
    <location>
        <begin position="115"/>
        <end position="403"/>
    </location>
</feature>
<dbReference type="PANTHER" id="PTHR32027:SF9">
    <property type="entry name" value="BLL3847 PROTEIN"/>
    <property type="match status" value="1"/>
</dbReference>
<dbReference type="SUPFAM" id="SSF51556">
    <property type="entry name" value="Metallo-dependent hydrolases"/>
    <property type="match status" value="1"/>
</dbReference>
<reference evidence="2" key="1">
    <citation type="submission" date="2022-01" db="EMBL/GenBank/DDBJ databases">
        <authorList>
            <person name="Criscuolo A."/>
        </authorList>
    </citation>
    <scope>NUCLEOTIDE SEQUENCE</scope>
    <source>
        <strain evidence="2">CIP111891</strain>
    </source>
</reference>
<dbReference type="CDD" id="cd01293">
    <property type="entry name" value="Bact_CD"/>
    <property type="match status" value="1"/>
</dbReference>
<evidence type="ECO:0000313" key="3">
    <source>
        <dbReference type="Proteomes" id="UP000838821"/>
    </source>
</evidence>
<dbReference type="Pfam" id="PF07969">
    <property type="entry name" value="Amidohydro_3"/>
    <property type="match status" value="1"/>
</dbReference>
<organism evidence="2 3">
    <name type="scientific">Paenibacillus allorhizoplanae</name>
    <dbReference type="NCBI Taxonomy" id="2905648"/>
    <lineage>
        <taxon>Bacteria</taxon>
        <taxon>Bacillati</taxon>
        <taxon>Bacillota</taxon>
        <taxon>Bacilli</taxon>
        <taxon>Bacillales</taxon>
        <taxon>Paenibacillaceae</taxon>
        <taxon>Paenibacillus</taxon>
    </lineage>
</organism>
<dbReference type="PANTHER" id="PTHR32027">
    <property type="entry name" value="CYTOSINE DEAMINASE"/>
    <property type="match status" value="1"/>
</dbReference>
<dbReference type="Gene3D" id="3.20.20.140">
    <property type="entry name" value="Metal-dependent hydrolases"/>
    <property type="match status" value="1"/>
</dbReference>
<sequence length="419" mass="46212">MEPDLIIRCFSNPHFGTLMDVGIRDGKIIYLQEHLPGNPNALSAGQLIEANGRVLLPGLIEPHIHLDKAFLLNLMTKDAFSIEQAIASTLELKHSFTSTDIETRSIQVIQQAIANGVTHMRCHVEIDPIVGLIGFEVMLALKERYFNQITLQIVAFPQEGIAKQPGTEELLIQALQLGADVVGGITYQDADLQAHLSTVFNLAKTFNKSIDLHVDFSDDPSMLAILSIIRMTHAYEMQGRVSVGHLTSLGSLPYEEAQVICTAIAEAGIHVMSLPATDLYLNGRGDDHRHRRGLTPVPLLLEQGANVIYGSNNIQNPFTPFGTADPLDTGMLLAHTTYMGSKQDVVTLIEMATTRAAKALELENYGLYIGADADLVLFESTNLRSAFYERVPRRYVWKRGQLVASTVKQTTFYNEQVSS</sequence>
<dbReference type="RefSeq" id="WP_236293166.1">
    <property type="nucleotide sequence ID" value="NZ_CAKMMW010000039.1"/>
</dbReference>
<dbReference type="InterPro" id="IPR052349">
    <property type="entry name" value="Metallo-hydrolase_Enzymes"/>
</dbReference>
<protein>
    <submittedName>
        <fullName evidence="2">Cytosine deaminase</fullName>
        <ecNumber evidence="2">3.5.4.1</ecNumber>
    </submittedName>
</protein>
<dbReference type="SUPFAM" id="SSF51338">
    <property type="entry name" value="Composite domain of metallo-dependent hydrolases"/>
    <property type="match status" value="1"/>
</dbReference>
<dbReference type="EMBL" id="CAKMMW010000039">
    <property type="protein sequence ID" value="CAH1230932.1"/>
    <property type="molecule type" value="Genomic_DNA"/>
</dbReference>